<name>A0A6L8LYB7_9VIBR</name>
<gene>
    <name evidence="1" type="ORF">GTG28_17995</name>
</gene>
<comment type="caution">
    <text evidence="1">The sequence shown here is derived from an EMBL/GenBank/DDBJ whole genome shotgun (WGS) entry which is preliminary data.</text>
</comment>
<evidence type="ECO:0000313" key="2">
    <source>
        <dbReference type="Proteomes" id="UP000478571"/>
    </source>
</evidence>
<dbReference type="AlphaFoldDB" id="A0A6L8LYB7"/>
<proteinExistence type="predicted"/>
<accession>A0A6L8LYB7</accession>
<reference evidence="1 2" key="1">
    <citation type="submission" date="2020-01" db="EMBL/GenBank/DDBJ databases">
        <title>Draft Genome Sequence of Vibrio sp. strain OCN044, Isolated from a Healthy Coral at Palmyra Atoll.</title>
        <authorList>
            <person name="Videau P."/>
            <person name="Loughran R."/>
            <person name="Esquivel A."/>
            <person name="Deadmond M."/>
            <person name="Paddock B.E."/>
            <person name="Saw J.H."/>
            <person name="Ushijima B."/>
        </authorList>
    </citation>
    <scope>NUCLEOTIDE SEQUENCE [LARGE SCALE GENOMIC DNA]</scope>
    <source>
        <strain evidence="1 2">OCN044</strain>
    </source>
</reference>
<organism evidence="1 2">
    <name type="scientific">Vibrio tetraodonis subsp. pristinus</name>
    <dbReference type="NCBI Taxonomy" id="2695891"/>
    <lineage>
        <taxon>Bacteria</taxon>
        <taxon>Pseudomonadati</taxon>
        <taxon>Pseudomonadota</taxon>
        <taxon>Gammaproteobacteria</taxon>
        <taxon>Vibrionales</taxon>
        <taxon>Vibrionaceae</taxon>
        <taxon>Vibrio</taxon>
    </lineage>
</organism>
<dbReference type="Proteomes" id="UP000478571">
    <property type="component" value="Unassembled WGS sequence"/>
</dbReference>
<evidence type="ECO:0000313" key="1">
    <source>
        <dbReference type="EMBL" id="MYM61124.1"/>
    </source>
</evidence>
<dbReference type="InterPro" id="IPR011050">
    <property type="entry name" value="Pectin_lyase_fold/virulence"/>
</dbReference>
<sequence>MANTSEITDLINQTTKLTQTVLDKVGEIDNKVDRATSVVPSAIRNMFDQTFYVDSFNGSDQNEGKTSSKPLKSFSKAIDLVPLGGTGKIVLLADMESFSGGHMPEDSVDGKYIWNKHITLDLNGHTWTIKTVAKNGWNDTSKPTVSLTTNIRVGSDGFFKLENGNVVVRYSGGHEGLPLYGHVLHNSLCVGDNSRIACYNLTIDSNVPTFSLLGLDNWAGTGFACHLGQVTLRGSGVIRRQVNGASIDDITVRMRALSRPQTWSI</sequence>
<dbReference type="SUPFAM" id="SSF51126">
    <property type="entry name" value="Pectin lyase-like"/>
    <property type="match status" value="1"/>
</dbReference>
<dbReference type="EMBL" id="WWEU01000009">
    <property type="protein sequence ID" value="MYM61124.1"/>
    <property type="molecule type" value="Genomic_DNA"/>
</dbReference>
<protein>
    <submittedName>
        <fullName evidence="1">Uncharacterized protein</fullName>
    </submittedName>
</protein>
<dbReference type="RefSeq" id="WP_160932282.1">
    <property type="nucleotide sequence ID" value="NZ_WWEU01000009.1"/>
</dbReference>
<keyword evidence="2" id="KW-1185">Reference proteome</keyword>